<feature type="compositionally biased region" description="Low complexity" evidence="1">
    <location>
        <begin position="20"/>
        <end position="37"/>
    </location>
</feature>
<sequence length="48" mass="5309">WSRKGPRHGRSGSPTRRARGACSSSRGSRRVGSATGRCWTNWRRPATP</sequence>
<evidence type="ECO:0000313" key="2">
    <source>
        <dbReference type="EMBL" id="CAA9554738.1"/>
    </source>
</evidence>
<feature type="non-terminal residue" evidence="2">
    <location>
        <position position="48"/>
    </location>
</feature>
<feature type="compositionally biased region" description="Basic residues" evidence="1">
    <location>
        <begin position="1"/>
        <end position="10"/>
    </location>
</feature>
<reference evidence="2" key="1">
    <citation type="submission" date="2020-02" db="EMBL/GenBank/DDBJ databases">
        <authorList>
            <person name="Meier V. D."/>
        </authorList>
    </citation>
    <scope>NUCLEOTIDE SEQUENCE</scope>
    <source>
        <strain evidence="2">AVDCRST_MAG88</strain>
    </source>
</reference>
<name>A0A6J4UP55_9BACT</name>
<dbReference type="AlphaFoldDB" id="A0A6J4UP55"/>
<accession>A0A6J4UP55</accession>
<proteinExistence type="predicted"/>
<dbReference type="EMBL" id="CADCWM010000353">
    <property type="protein sequence ID" value="CAA9554738.1"/>
    <property type="molecule type" value="Genomic_DNA"/>
</dbReference>
<feature type="non-terminal residue" evidence="2">
    <location>
        <position position="1"/>
    </location>
</feature>
<feature type="region of interest" description="Disordered" evidence="1">
    <location>
        <begin position="1"/>
        <end position="48"/>
    </location>
</feature>
<protein>
    <submittedName>
        <fullName evidence="2">Uncharacterized protein</fullName>
    </submittedName>
</protein>
<gene>
    <name evidence="2" type="ORF">AVDCRST_MAG88-1022</name>
</gene>
<organism evidence="2">
    <name type="scientific">uncultured Thermomicrobiales bacterium</name>
    <dbReference type="NCBI Taxonomy" id="1645740"/>
    <lineage>
        <taxon>Bacteria</taxon>
        <taxon>Pseudomonadati</taxon>
        <taxon>Thermomicrobiota</taxon>
        <taxon>Thermomicrobia</taxon>
        <taxon>Thermomicrobiales</taxon>
        <taxon>environmental samples</taxon>
    </lineage>
</organism>
<evidence type="ECO:0000256" key="1">
    <source>
        <dbReference type="SAM" id="MobiDB-lite"/>
    </source>
</evidence>